<evidence type="ECO:0000313" key="3">
    <source>
        <dbReference type="Proteomes" id="UP000189670"/>
    </source>
</evidence>
<feature type="transmembrane region" description="Helical" evidence="1">
    <location>
        <begin position="145"/>
        <end position="163"/>
    </location>
</feature>
<comment type="caution">
    <text evidence="2">The sequence shown here is derived from an EMBL/GenBank/DDBJ whole genome shotgun (WGS) entry which is preliminary data.</text>
</comment>
<protein>
    <submittedName>
        <fullName evidence="2">Uncharacterized protein</fullName>
    </submittedName>
</protein>
<keyword evidence="1" id="KW-1133">Transmembrane helix</keyword>
<proteinExistence type="predicted"/>
<reference evidence="3" key="1">
    <citation type="submission" date="2012-11" db="EMBL/GenBank/DDBJ databases">
        <authorList>
            <person name="Lucero-Rivera Y.E."/>
            <person name="Tovar-Ramirez D."/>
        </authorList>
    </citation>
    <scope>NUCLEOTIDE SEQUENCE [LARGE SCALE GENOMIC DNA]</scope>
    <source>
        <strain evidence="3">Araruama</strain>
    </source>
</reference>
<feature type="transmembrane region" description="Helical" evidence="1">
    <location>
        <begin position="48"/>
        <end position="68"/>
    </location>
</feature>
<accession>A0A1V1P4X5</accession>
<evidence type="ECO:0000256" key="1">
    <source>
        <dbReference type="SAM" id="Phobius"/>
    </source>
</evidence>
<feature type="transmembrane region" description="Helical" evidence="1">
    <location>
        <begin position="80"/>
        <end position="101"/>
    </location>
</feature>
<feature type="transmembrane region" description="Helical" evidence="1">
    <location>
        <begin position="113"/>
        <end position="133"/>
    </location>
</feature>
<feature type="transmembrane region" description="Helical" evidence="1">
    <location>
        <begin position="192"/>
        <end position="215"/>
    </location>
</feature>
<keyword evidence="1" id="KW-0472">Membrane</keyword>
<dbReference type="Proteomes" id="UP000189670">
    <property type="component" value="Unassembled WGS sequence"/>
</dbReference>
<feature type="transmembrane region" description="Helical" evidence="1">
    <location>
        <begin position="17"/>
        <end position="36"/>
    </location>
</feature>
<dbReference type="EMBL" id="ATBP01000544">
    <property type="protein sequence ID" value="ETR69848.1"/>
    <property type="molecule type" value="Genomic_DNA"/>
</dbReference>
<evidence type="ECO:0000313" key="2">
    <source>
        <dbReference type="EMBL" id="ETR69848.1"/>
    </source>
</evidence>
<sequence length="225" mass="26435">MNKIETLRMTSKNWQKLYVPSGVIAFFCAFTFFWYFVQQYRFTNFWSFHWNLSIICIIACMSSSYGLVRLGQNDTLQRFFVFGFGIASFAFSLFLFVSWGVNQILGVIQITHFLGYLSLFTIFTASGVIAFIYMSSDYLRYPSYLFGLVNLVYIALLISKYIFRIIPYNWIFFIDNHLRSQIPINGADPHTWYIFIGEVIILMLGEIVFWALLFNGIEDPFEENM</sequence>
<name>A0A1V1P4X5_9BACT</name>
<dbReference type="AlphaFoldDB" id="A0A1V1P4X5"/>
<gene>
    <name evidence="2" type="ORF">OMM_03657</name>
</gene>
<organism evidence="2 3">
    <name type="scientific">Candidatus Magnetoglobus multicellularis str. Araruama</name>
    <dbReference type="NCBI Taxonomy" id="890399"/>
    <lineage>
        <taxon>Bacteria</taxon>
        <taxon>Pseudomonadati</taxon>
        <taxon>Thermodesulfobacteriota</taxon>
        <taxon>Desulfobacteria</taxon>
        <taxon>Desulfobacterales</taxon>
        <taxon>Desulfobacteraceae</taxon>
        <taxon>Candidatus Magnetoglobus</taxon>
    </lineage>
</organism>
<keyword evidence="1" id="KW-0812">Transmembrane</keyword>